<feature type="compositionally biased region" description="Basic residues" evidence="3">
    <location>
        <begin position="124"/>
        <end position="135"/>
    </location>
</feature>
<name>A0AAV9UID7_9PEZI</name>
<dbReference type="EMBL" id="JAVHNS010000010">
    <property type="protein sequence ID" value="KAK6341941.1"/>
    <property type="molecule type" value="Genomic_DNA"/>
</dbReference>
<proteinExistence type="predicted"/>
<dbReference type="GO" id="GO:0042274">
    <property type="term" value="P:ribosomal small subunit biogenesis"/>
    <property type="evidence" value="ECO:0007669"/>
    <property type="project" value="TreeGrafter"/>
</dbReference>
<evidence type="ECO:0000256" key="1">
    <source>
        <dbReference type="ARBA" id="ARBA00022884"/>
    </source>
</evidence>
<feature type="compositionally biased region" description="Polar residues" evidence="3">
    <location>
        <begin position="111"/>
        <end position="121"/>
    </location>
</feature>
<organism evidence="5 6">
    <name type="scientific">Orbilia blumenaviensis</name>
    <dbReference type="NCBI Taxonomy" id="1796055"/>
    <lineage>
        <taxon>Eukaryota</taxon>
        <taxon>Fungi</taxon>
        <taxon>Dikarya</taxon>
        <taxon>Ascomycota</taxon>
        <taxon>Pezizomycotina</taxon>
        <taxon>Orbiliomycetes</taxon>
        <taxon>Orbiliales</taxon>
        <taxon>Orbiliaceae</taxon>
        <taxon>Orbilia</taxon>
    </lineage>
</organism>
<dbReference type="Gene3D" id="3.30.70.330">
    <property type="match status" value="1"/>
</dbReference>
<dbReference type="Proteomes" id="UP001373714">
    <property type="component" value="Unassembled WGS sequence"/>
</dbReference>
<dbReference type="InterPro" id="IPR000504">
    <property type="entry name" value="RRM_dom"/>
</dbReference>
<feature type="compositionally biased region" description="Low complexity" evidence="3">
    <location>
        <begin position="169"/>
        <end position="179"/>
    </location>
</feature>
<reference evidence="5 6" key="1">
    <citation type="submission" date="2019-10" db="EMBL/GenBank/DDBJ databases">
        <authorList>
            <person name="Palmer J.M."/>
        </authorList>
    </citation>
    <scope>NUCLEOTIDE SEQUENCE [LARGE SCALE GENOMIC DNA]</scope>
    <source>
        <strain evidence="5 6">TWF730</strain>
    </source>
</reference>
<feature type="region of interest" description="Disordered" evidence="3">
    <location>
        <begin position="1"/>
        <end position="200"/>
    </location>
</feature>
<feature type="region of interest" description="Disordered" evidence="3">
    <location>
        <begin position="302"/>
        <end position="369"/>
    </location>
</feature>
<accession>A0AAV9UID7</accession>
<feature type="region of interest" description="Disordered" evidence="3">
    <location>
        <begin position="235"/>
        <end position="261"/>
    </location>
</feature>
<dbReference type="GO" id="GO:0019843">
    <property type="term" value="F:rRNA binding"/>
    <property type="evidence" value="ECO:0007669"/>
    <property type="project" value="TreeGrafter"/>
</dbReference>
<feature type="domain" description="RRM" evidence="4">
    <location>
        <begin position="204"/>
        <end position="305"/>
    </location>
</feature>
<dbReference type="GO" id="GO:0005730">
    <property type="term" value="C:nucleolus"/>
    <property type="evidence" value="ECO:0007669"/>
    <property type="project" value="TreeGrafter"/>
</dbReference>
<feature type="compositionally biased region" description="Basic residues" evidence="3">
    <location>
        <begin position="7"/>
        <end position="23"/>
    </location>
</feature>
<gene>
    <name evidence="5" type="ORF">TWF730_001424</name>
</gene>
<keyword evidence="1 2" id="KW-0694">RNA-binding</keyword>
<evidence type="ECO:0000259" key="4">
    <source>
        <dbReference type="PROSITE" id="PS50102"/>
    </source>
</evidence>
<evidence type="ECO:0000313" key="6">
    <source>
        <dbReference type="Proteomes" id="UP001373714"/>
    </source>
</evidence>
<evidence type="ECO:0000313" key="5">
    <source>
        <dbReference type="EMBL" id="KAK6341941.1"/>
    </source>
</evidence>
<dbReference type="PROSITE" id="PS50102">
    <property type="entry name" value="RRM"/>
    <property type="match status" value="1"/>
</dbReference>
<dbReference type="PANTHER" id="PTHR23236">
    <property type="entry name" value="EUKARYOTIC TRANSLATION INITIATION FACTOR 4B/4H"/>
    <property type="match status" value="1"/>
</dbReference>
<keyword evidence="6" id="KW-1185">Reference proteome</keyword>
<dbReference type="InterPro" id="IPR035979">
    <property type="entry name" value="RBD_domain_sf"/>
</dbReference>
<dbReference type="SUPFAM" id="SSF54928">
    <property type="entry name" value="RNA-binding domain, RBD"/>
    <property type="match status" value="1"/>
</dbReference>
<dbReference type="SMART" id="SM00360">
    <property type="entry name" value="RRM"/>
    <property type="match status" value="1"/>
</dbReference>
<sequence length="369" mass="40776">MADSKPRRPRTRAPRTRVRKRDHTFKNLPDTDHDGTENNEEGGEGRGEEEEKFSIGGKDTTNEGIARSLKRKRQSNDDDNNDNKQEDGGNKNNTKSKGKEGEEDGKKKVQQVHNEAYSNLLKTAKNKKRKERRKNAAAAARAAKEGAGGENEKTGGDGGDGGDGDVMDVDTAGAVGDGDIPPADQKSSNEAAKPGRGGKKDTRFIVFVGNLPYTTTQATLTTHLSTVKPTGIRLATYKPGEKPKGRGFKPPKPATTEGGEAKDQPICKGYAFVEFPDAGRMKSCLSLFHHSEFEGRKINIELTAGGGGRNNDRKERVKAKNDSLNVERRKRYEEDKKKKLERGERVEEEKVEEEIEDGVHPSRRKRVRR</sequence>
<evidence type="ECO:0000256" key="2">
    <source>
        <dbReference type="PROSITE-ProRule" id="PRU00176"/>
    </source>
</evidence>
<dbReference type="AlphaFoldDB" id="A0AAV9UID7"/>
<feature type="compositionally biased region" description="Basic and acidic residues" evidence="3">
    <location>
        <begin position="97"/>
        <end position="107"/>
    </location>
</feature>
<protein>
    <recommendedName>
        <fullName evidence="4">RRM domain-containing protein</fullName>
    </recommendedName>
</protein>
<dbReference type="PANTHER" id="PTHR23236:SF51">
    <property type="entry name" value="NUCLEOLAR PROTEIN 6"/>
    <property type="match status" value="1"/>
</dbReference>
<feature type="compositionally biased region" description="Basic and acidic residues" evidence="3">
    <location>
        <begin position="310"/>
        <end position="348"/>
    </location>
</feature>
<evidence type="ECO:0000256" key="3">
    <source>
        <dbReference type="SAM" id="MobiDB-lite"/>
    </source>
</evidence>
<feature type="compositionally biased region" description="Acidic residues" evidence="3">
    <location>
        <begin position="37"/>
        <end position="51"/>
    </location>
</feature>
<comment type="caution">
    <text evidence="5">The sequence shown here is derived from an EMBL/GenBank/DDBJ whole genome shotgun (WGS) entry which is preliminary data.</text>
</comment>
<dbReference type="InterPro" id="IPR012677">
    <property type="entry name" value="Nucleotide-bd_a/b_plait_sf"/>
</dbReference>